<dbReference type="InterPro" id="IPR025193">
    <property type="entry name" value="DUF4114"/>
</dbReference>
<reference evidence="2" key="1">
    <citation type="submission" date="2020-10" db="EMBL/GenBank/DDBJ databases">
        <authorList>
            <person name="Castelo-Branco R."/>
            <person name="Eusebio N."/>
            <person name="Adriana R."/>
            <person name="Vieira A."/>
            <person name="Brugerolle De Fraissinette N."/>
            <person name="Rezende De Castro R."/>
            <person name="Schneider M.P."/>
            <person name="Vasconcelos V."/>
            <person name="Leao P.N."/>
        </authorList>
    </citation>
    <scope>NUCLEOTIDE SEQUENCE</scope>
    <source>
        <strain evidence="2">LEGE 06105</strain>
    </source>
</reference>
<sequence>MPNSTQVNVIARENQNLGTASLNLDDNANYKITLSPVQQNTQYNFAYIIDVSDSMSGKPLQAAKNAYISLTKSLIDSGIAEVSQFAVIPFGSDALLNAPLNATQAISTIEGLSLNGFTNFNAALEKANQFFSTVPFGATNKVYFLSDGFSTTGGSFRNTAKALQAVADVQAYGIGAANIQELRIVDSDQPTIVAEASELADEFVNSILSRDDISKINILLDGKIIETIQPEELEESSAGLAFTGSIDGLNPEKDTQNKLSAQIVYTEQIPDTTVDLVVNSETDKDNNQENLGNTVPQTIQLVPKLGSELPILSVADISIEENNMGTNITEFPATFENNKPEYPKVEVIENDNVEQTSPIVPQNTVQNIIDGNVLNLESFTGNVAITFAVDREALFDNTVGFYKIEDAEGTITDPITGNKLKPSDGKAYAELALKLHQPELELRVDNLSSTIIQDTLSGGYLYAPFMIADGNLDTLKGDFSQVYFSFAQANSDGVEHIRSLGNNTLGFEDLWNGGDHDFNDIVIRTEITMV</sequence>
<gene>
    <name evidence="2" type="ORF">IQ247_08765</name>
</gene>
<dbReference type="Gene3D" id="3.40.50.410">
    <property type="entry name" value="von Willebrand factor, type A domain"/>
    <property type="match status" value="1"/>
</dbReference>
<dbReference type="Pfam" id="PF00092">
    <property type="entry name" value="VWA"/>
    <property type="match status" value="1"/>
</dbReference>
<keyword evidence="3" id="KW-1185">Reference proteome</keyword>
<dbReference type="InterPro" id="IPR036465">
    <property type="entry name" value="vWFA_dom_sf"/>
</dbReference>
<organism evidence="2 3">
    <name type="scientific">Plectonema cf. radiosum LEGE 06105</name>
    <dbReference type="NCBI Taxonomy" id="945769"/>
    <lineage>
        <taxon>Bacteria</taxon>
        <taxon>Bacillati</taxon>
        <taxon>Cyanobacteriota</taxon>
        <taxon>Cyanophyceae</taxon>
        <taxon>Oscillatoriophycideae</taxon>
        <taxon>Oscillatoriales</taxon>
        <taxon>Microcoleaceae</taxon>
        <taxon>Plectonema</taxon>
    </lineage>
</organism>
<evidence type="ECO:0000313" key="2">
    <source>
        <dbReference type="EMBL" id="MBE9212783.1"/>
    </source>
</evidence>
<dbReference type="InterPro" id="IPR002035">
    <property type="entry name" value="VWF_A"/>
</dbReference>
<name>A0A8J7FAZ0_9CYAN</name>
<dbReference type="PROSITE" id="PS50234">
    <property type="entry name" value="VWFA"/>
    <property type="match status" value="1"/>
</dbReference>
<evidence type="ECO:0000259" key="1">
    <source>
        <dbReference type="PROSITE" id="PS50234"/>
    </source>
</evidence>
<feature type="domain" description="VWFA" evidence="1">
    <location>
        <begin position="44"/>
        <end position="228"/>
    </location>
</feature>
<dbReference type="EMBL" id="JADEWL010000019">
    <property type="protein sequence ID" value="MBE9212783.1"/>
    <property type="molecule type" value="Genomic_DNA"/>
</dbReference>
<dbReference type="CDD" id="cd00198">
    <property type="entry name" value="vWFA"/>
    <property type="match status" value="1"/>
</dbReference>
<protein>
    <submittedName>
        <fullName evidence="2">DUF4114 domain-containing protein</fullName>
    </submittedName>
</protein>
<dbReference type="SMART" id="SM00327">
    <property type="entry name" value="VWA"/>
    <property type="match status" value="1"/>
</dbReference>
<dbReference type="Pfam" id="PF13448">
    <property type="entry name" value="DUF4114"/>
    <property type="match status" value="1"/>
</dbReference>
<dbReference type="AlphaFoldDB" id="A0A8J7FAZ0"/>
<comment type="caution">
    <text evidence="2">The sequence shown here is derived from an EMBL/GenBank/DDBJ whole genome shotgun (WGS) entry which is preliminary data.</text>
</comment>
<accession>A0A8J7FAZ0</accession>
<proteinExistence type="predicted"/>
<evidence type="ECO:0000313" key="3">
    <source>
        <dbReference type="Proteomes" id="UP000620559"/>
    </source>
</evidence>
<dbReference type="RefSeq" id="WP_193919025.1">
    <property type="nucleotide sequence ID" value="NZ_JADEWL010000019.1"/>
</dbReference>
<dbReference type="Proteomes" id="UP000620559">
    <property type="component" value="Unassembled WGS sequence"/>
</dbReference>
<dbReference type="SUPFAM" id="SSF53300">
    <property type="entry name" value="vWA-like"/>
    <property type="match status" value="1"/>
</dbReference>